<dbReference type="Gene3D" id="3.40.50.2300">
    <property type="match status" value="1"/>
</dbReference>
<evidence type="ECO:0000313" key="3">
    <source>
        <dbReference type="EMBL" id="NRN65795.1"/>
    </source>
</evidence>
<dbReference type="SMART" id="SM00226">
    <property type="entry name" value="LMWPc"/>
    <property type="match status" value="1"/>
</dbReference>
<dbReference type="RefSeq" id="WP_173130484.1">
    <property type="nucleotide sequence ID" value="NZ_CBCSGW010000026.1"/>
</dbReference>
<accession>A0ABX2F466</accession>
<reference evidence="3 4" key="1">
    <citation type="submission" date="2020-01" db="EMBL/GenBank/DDBJ databases">
        <title>Kibdelosporangium persica a novel Actinomycetes from a hot desert in Iran.</title>
        <authorList>
            <person name="Safaei N."/>
            <person name="Zaburannyi N."/>
            <person name="Mueller R."/>
            <person name="Wink J."/>
        </authorList>
    </citation>
    <scope>NUCLEOTIDE SEQUENCE [LARGE SCALE GENOMIC DNA]</scope>
    <source>
        <strain evidence="3 4">4NS15</strain>
    </source>
</reference>
<dbReference type="Gene3D" id="1.10.8.1060">
    <property type="entry name" value="Corynebacterium glutamicum thioredoxin-dependent arsenate reductase, N-terminal domain"/>
    <property type="match status" value="1"/>
</dbReference>
<organism evidence="3 4">
    <name type="scientific">Kibdelosporangium persicum</name>
    <dbReference type="NCBI Taxonomy" id="2698649"/>
    <lineage>
        <taxon>Bacteria</taxon>
        <taxon>Bacillati</taxon>
        <taxon>Actinomycetota</taxon>
        <taxon>Actinomycetes</taxon>
        <taxon>Pseudonocardiales</taxon>
        <taxon>Pseudonocardiaceae</taxon>
        <taxon>Kibdelosporangium</taxon>
    </lineage>
</organism>
<dbReference type="InterPro" id="IPR023485">
    <property type="entry name" value="Ptyr_pPase"/>
</dbReference>
<proteinExistence type="predicted"/>
<evidence type="ECO:0000313" key="4">
    <source>
        <dbReference type="Proteomes" id="UP000763557"/>
    </source>
</evidence>
<sequence>MTETHELSIDQQVALSTAAARLKREFDGVFGKETIELFLHTSYDQFASRSTIPNFLPLLAERFARQRLQALAKVEGHAHDGKPTVLFLCVHNAGRSQMALGFFQHLAGEGAVAWSGGSEPGHEINPSAIEAMAERGIDISREFPKPWTDEIVQAADVVITMGCGDACPVFPGKRYLDWTLDDPAGMGVEAVRPIRDEIERRVRALLEELNVPAQH</sequence>
<evidence type="ECO:0000256" key="1">
    <source>
        <dbReference type="ARBA" id="ARBA00022849"/>
    </source>
</evidence>
<dbReference type="InterPro" id="IPR048716">
    <property type="entry name" value="Phosphatase-like_N"/>
</dbReference>
<dbReference type="Pfam" id="PF01451">
    <property type="entry name" value="LMWPc"/>
    <property type="match status" value="1"/>
</dbReference>
<name>A0ABX2F466_9PSEU</name>
<comment type="caution">
    <text evidence="3">The sequence shown here is derived from an EMBL/GenBank/DDBJ whole genome shotgun (WGS) entry which is preliminary data.</text>
</comment>
<dbReference type="EMBL" id="JAAATY010000007">
    <property type="protein sequence ID" value="NRN65795.1"/>
    <property type="molecule type" value="Genomic_DNA"/>
</dbReference>
<feature type="domain" description="Phosphotyrosine protein phosphatase I" evidence="2">
    <location>
        <begin position="83"/>
        <end position="208"/>
    </location>
</feature>
<keyword evidence="4" id="KW-1185">Reference proteome</keyword>
<dbReference type="SUPFAM" id="SSF52788">
    <property type="entry name" value="Phosphotyrosine protein phosphatases I"/>
    <property type="match status" value="1"/>
</dbReference>
<protein>
    <submittedName>
        <fullName evidence="3">Phosphotyrosine protein phosphatase</fullName>
    </submittedName>
</protein>
<gene>
    <name evidence="3" type="ORF">GC106_30100</name>
</gene>
<dbReference type="PANTHER" id="PTHR43428">
    <property type="entry name" value="ARSENATE REDUCTASE"/>
    <property type="match status" value="1"/>
</dbReference>
<keyword evidence="1" id="KW-0059">Arsenical resistance</keyword>
<dbReference type="NCBIfam" id="NF046112">
    <property type="entry name" value="MSMEG_6209_Nter"/>
    <property type="match status" value="1"/>
</dbReference>
<dbReference type="PANTHER" id="PTHR43428:SF1">
    <property type="entry name" value="ARSENATE REDUCTASE"/>
    <property type="match status" value="1"/>
</dbReference>
<evidence type="ECO:0000259" key="2">
    <source>
        <dbReference type="SMART" id="SM00226"/>
    </source>
</evidence>
<dbReference type="InterPro" id="IPR036196">
    <property type="entry name" value="Ptyr_pPase_sf"/>
</dbReference>
<dbReference type="Proteomes" id="UP000763557">
    <property type="component" value="Unassembled WGS sequence"/>
</dbReference>
<dbReference type="CDD" id="cd16345">
    <property type="entry name" value="LMWP_ArsC"/>
    <property type="match status" value="1"/>
</dbReference>
<dbReference type="Pfam" id="PF21234">
    <property type="entry name" value="Phosphatase-like_N"/>
    <property type="match status" value="1"/>
</dbReference>